<keyword evidence="4 6" id="KW-0378">Hydrolase</keyword>
<evidence type="ECO:0000313" key="8">
    <source>
        <dbReference type="EMBL" id="TDT90965.1"/>
    </source>
</evidence>
<comment type="subunit">
    <text evidence="6">Heterooligomer composed of large and small subunits.</text>
</comment>
<protein>
    <recommendedName>
        <fullName evidence="6">Exodeoxyribonuclease 7 small subunit</fullName>
        <ecNumber evidence="6">3.1.11.6</ecNumber>
    </recommendedName>
    <alternativeName>
        <fullName evidence="6">Exodeoxyribonuclease VII small subunit</fullName>
        <shortName evidence="6">Exonuclease VII small subunit</shortName>
    </alternativeName>
</protein>
<dbReference type="Proteomes" id="UP000055611">
    <property type="component" value="Chromosome"/>
</dbReference>
<gene>
    <name evidence="6" type="primary">xseB</name>
    <name evidence="7" type="ORF">AWY79_16825</name>
    <name evidence="8" type="ORF">EDC59_102399</name>
</gene>
<dbReference type="HAMAP" id="MF_00337">
    <property type="entry name" value="Exonuc_7_S"/>
    <property type="match status" value="1"/>
</dbReference>
<evidence type="ECO:0000313" key="10">
    <source>
        <dbReference type="Proteomes" id="UP000295506"/>
    </source>
</evidence>
<evidence type="ECO:0000313" key="9">
    <source>
        <dbReference type="Proteomes" id="UP000055611"/>
    </source>
</evidence>
<dbReference type="GO" id="GO:0006308">
    <property type="term" value="P:DNA catabolic process"/>
    <property type="evidence" value="ECO:0007669"/>
    <property type="project" value="UniProtKB-UniRule"/>
</dbReference>
<comment type="catalytic activity">
    <reaction evidence="6">
        <text>Exonucleolytic cleavage in either 5'- to 3'- or 3'- to 5'-direction to yield nucleoside 5'-phosphates.</text>
        <dbReference type="EC" id="3.1.11.6"/>
    </reaction>
</comment>
<sequence length="80" mass="9015">MAKDTFEDRLERLKDVVDRLERGDLPLEDGVALYKEGLELVKACGKQLENARHEVKLVSEGLIREFDGLEGLASDAEDEQ</sequence>
<comment type="similarity">
    <text evidence="1 6">Belongs to the XseB family.</text>
</comment>
<organism evidence="8 10">
    <name type="scientific">Pseudodesulfovibrio indicus</name>
    <dbReference type="NCBI Taxonomy" id="1716143"/>
    <lineage>
        <taxon>Bacteria</taxon>
        <taxon>Pseudomonadati</taxon>
        <taxon>Thermodesulfobacteriota</taxon>
        <taxon>Desulfovibrionia</taxon>
        <taxon>Desulfovibrionales</taxon>
        <taxon>Desulfovibrionaceae</taxon>
    </lineage>
</organism>
<dbReference type="EMBL" id="CP014206">
    <property type="protein sequence ID" value="AMK12651.1"/>
    <property type="molecule type" value="Genomic_DNA"/>
</dbReference>
<accession>A0A126QRM7</accession>
<dbReference type="NCBIfam" id="TIGR01280">
    <property type="entry name" value="xseB"/>
    <property type="match status" value="1"/>
</dbReference>
<dbReference type="EMBL" id="SOBK01000002">
    <property type="protein sequence ID" value="TDT90965.1"/>
    <property type="molecule type" value="Genomic_DNA"/>
</dbReference>
<name>A0A126QRM7_9BACT</name>
<dbReference type="KEGG" id="dej:AWY79_16825"/>
<keyword evidence="9" id="KW-1185">Reference proteome</keyword>
<dbReference type="InterPro" id="IPR003761">
    <property type="entry name" value="Exonuc_VII_S"/>
</dbReference>
<dbReference type="Gene3D" id="1.10.287.1040">
    <property type="entry name" value="Exonuclease VII, small subunit"/>
    <property type="match status" value="1"/>
</dbReference>
<dbReference type="SUPFAM" id="SSF116842">
    <property type="entry name" value="XseB-like"/>
    <property type="match status" value="1"/>
</dbReference>
<keyword evidence="2 6" id="KW-0963">Cytoplasm</keyword>
<evidence type="ECO:0000256" key="4">
    <source>
        <dbReference type="ARBA" id="ARBA00022801"/>
    </source>
</evidence>
<dbReference type="RefSeq" id="WP_066806450.1">
    <property type="nucleotide sequence ID" value="NZ_CP014206.1"/>
</dbReference>
<evidence type="ECO:0000256" key="2">
    <source>
        <dbReference type="ARBA" id="ARBA00022490"/>
    </source>
</evidence>
<dbReference type="Pfam" id="PF02609">
    <property type="entry name" value="Exonuc_VII_S"/>
    <property type="match status" value="1"/>
</dbReference>
<evidence type="ECO:0000256" key="6">
    <source>
        <dbReference type="HAMAP-Rule" id="MF_00337"/>
    </source>
</evidence>
<evidence type="ECO:0000256" key="5">
    <source>
        <dbReference type="ARBA" id="ARBA00022839"/>
    </source>
</evidence>
<dbReference type="GO" id="GO:0008855">
    <property type="term" value="F:exodeoxyribonuclease VII activity"/>
    <property type="evidence" value="ECO:0007669"/>
    <property type="project" value="UniProtKB-UniRule"/>
</dbReference>
<evidence type="ECO:0000256" key="3">
    <source>
        <dbReference type="ARBA" id="ARBA00022722"/>
    </source>
</evidence>
<reference evidence="8 10" key="2">
    <citation type="submission" date="2019-03" db="EMBL/GenBank/DDBJ databases">
        <title>Genomic Encyclopedia of Type Strains, Phase IV (KMG-IV): sequencing the most valuable type-strain genomes for metagenomic binning, comparative biology and taxonomic classification.</title>
        <authorList>
            <person name="Goeker M."/>
        </authorList>
    </citation>
    <scope>NUCLEOTIDE SEQUENCE [LARGE SCALE GENOMIC DNA]</scope>
    <source>
        <strain evidence="8 10">DSM 101483</strain>
    </source>
</reference>
<keyword evidence="3 6" id="KW-0540">Nuclease</keyword>
<dbReference type="GO" id="GO:0005829">
    <property type="term" value="C:cytosol"/>
    <property type="evidence" value="ECO:0007669"/>
    <property type="project" value="TreeGrafter"/>
</dbReference>
<dbReference type="EC" id="3.1.11.6" evidence="6"/>
<comment type="subcellular location">
    <subcellularLocation>
        <location evidence="6">Cytoplasm</location>
    </subcellularLocation>
</comment>
<reference evidence="7 9" key="1">
    <citation type="journal article" date="2016" name="Front. Microbiol.">
        <title>Genome Sequence of the Piezophilic, Mesophilic Sulfate-Reducing Bacterium Desulfovibrio indicus J2T.</title>
        <authorList>
            <person name="Cao J."/>
            <person name="Maignien L."/>
            <person name="Shao Z."/>
            <person name="Alain K."/>
            <person name="Jebbar M."/>
        </authorList>
    </citation>
    <scope>NUCLEOTIDE SEQUENCE [LARGE SCALE GENOMIC DNA]</scope>
    <source>
        <strain evidence="7 9">J2</strain>
    </source>
</reference>
<dbReference type="PIRSF" id="PIRSF006488">
    <property type="entry name" value="Exonuc_VII_S"/>
    <property type="match status" value="1"/>
</dbReference>
<dbReference type="GO" id="GO:0009318">
    <property type="term" value="C:exodeoxyribonuclease VII complex"/>
    <property type="evidence" value="ECO:0007669"/>
    <property type="project" value="UniProtKB-UniRule"/>
</dbReference>
<dbReference type="PANTHER" id="PTHR34137">
    <property type="entry name" value="EXODEOXYRIBONUCLEASE 7 SMALL SUBUNIT"/>
    <property type="match status" value="1"/>
</dbReference>
<evidence type="ECO:0000313" key="7">
    <source>
        <dbReference type="EMBL" id="AMK12651.1"/>
    </source>
</evidence>
<dbReference type="AlphaFoldDB" id="A0A126QRM7"/>
<dbReference type="InterPro" id="IPR037004">
    <property type="entry name" value="Exonuc_VII_ssu_sf"/>
</dbReference>
<evidence type="ECO:0000256" key="1">
    <source>
        <dbReference type="ARBA" id="ARBA00009998"/>
    </source>
</evidence>
<keyword evidence="5 6" id="KW-0269">Exonuclease</keyword>
<dbReference type="Proteomes" id="UP000295506">
    <property type="component" value="Unassembled WGS sequence"/>
</dbReference>
<dbReference type="PANTHER" id="PTHR34137:SF1">
    <property type="entry name" value="EXODEOXYRIBONUCLEASE 7 SMALL SUBUNIT"/>
    <property type="match status" value="1"/>
</dbReference>
<dbReference type="OrthoDB" id="5340035at2"/>
<comment type="function">
    <text evidence="6">Bidirectionally degrades single-stranded DNA into large acid-insoluble oligonucleotides, which are then degraded further into small acid-soluble oligonucleotides.</text>
</comment>
<proteinExistence type="inferred from homology"/>